<dbReference type="Proteomes" id="UP001598448">
    <property type="component" value="Unassembled WGS sequence"/>
</dbReference>
<evidence type="ECO:0000313" key="2">
    <source>
        <dbReference type="EMBL" id="MFD5099855.1"/>
    </source>
</evidence>
<protein>
    <submittedName>
        <fullName evidence="2">Helix-turn-helix domain-containing protein</fullName>
    </submittedName>
</protein>
<dbReference type="EMBL" id="JBHXIJ010000072">
    <property type="protein sequence ID" value="MFD5099855.1"/>
    <property type="molecule type" value="Genomic_DNA"/>
</dbReference>
<feature type="domain" description="HTH cro/C1-type" evidence="1">
    <location>
        <begin position="81"/>
        <end position="136"/>
    </location>
</feature>
<dbReference type="SUPFAM" id="SSF47413">
    <property type="entry name" value="lambda repressor-like DNA-binding domains"/>
    <property type="match status" value="1"/>
</dbReference>
<dbReference type="InterPro" id="IPR010982">
    <property type="entry name" value="Lambda_DNA-bd_dom_sf"/>
</dbReference>
<keyword evidence="3" id="KW-1185">Reference proteome</keyword>
<dbReference type="RefSeq" id="WP_386713160.1">
    <property type="nucleotide sequence ID" value="NZ_JBHXIJ010000072.1"/>
</dbReference>
<organism evidence="2 3">
    <name type="scientific">Streptomyces albidochromogenes</name>
    <dbReference type="NCBI Taxonomy" id="329524"/>
    <lineage>
        <taxon>Bacteria</taxon>
        <taxon>Bacillati</taxon>
        <taxon>Actinomycetota</taxon>
        <taxon>Actinomycetes</taxon>
        <taxon>Kitasatosporales</taxon>
        <taxon>Streptomycetaceae</taxon>
        <taxon>Streptomyces</taxon>
    </lineage>
</organism>
<accession>A0ABW6FKA9</accession>
<dbReference type="CDD" id="cd00093">
    <property type="entry name" value="HTH_XRE"/>
    <property type="match status" value="1"/>
</dbReference>
<gene>
    <name evidence="2" type="ORF">ACFWJN_12945</name>
</gene>
<reference evidence="2 3" key="1">
    <citation type="submission" date="2024-09" db="EMBL/GenBank/DDBJ databases">
        <title>The Natural Products Discovery Center: Release of the First 8490 Sequenced Strains for Exploring Actinobacteria Biosynthetic Diversity.</title>
        <authorList>
            <person name="Kalkreuter E."/>
            <person name="Kautsar S.A."/>
            <person name="Yang D."/>
            <person name="Bader C.D."/>
            <person name="Teijaro C.N."/>
            <person name="Fluegel L."/>
            <person name="Davis C.M."/>
            <person name="Simpson J.R."/>
            <person name="Lauterbach L."/>
            <person name="Steele A.D."/>
            <person name="Gui C."/>
            <person name="Meng S."/>
            <person name="Li G."/>
            <person name="Viehrig K."/>
            <person name="Ye F."/>
            <person name="Su P."/>
            <person name="Kiefer A.F."/>
            <person name="Nichols A."/>
            <person name="Cepeda A.J."/>
            <person name="Yan W."/>
            <person name="Fan B."/>
            <person name="Jiang Y."/>
            <person name="Adhikari A."/>
            <person name="Zheng C.-J."/>
            <person name="Schuster L."/>
            <person name="Cowan T.M."/>
            <person name="Smanski M.J."/>
            <person name="Chevrette M.G."/>
            <person name="De Carvalho L.P.S."/>
            <person name="Shen B."/>
        </authorList>
    </citation>
    <scope>NUCLEOTIDE SEQUENCE [LARGE SCALE GENOMIC DNA]</scope>
    <source>
        <strain evidence="2 3">NPDC058348</strain>
    </source>
</reference>
<evidence type="ECO:0000313" key="3">
    <source>
        <dbReference type="Proteomes" id="UP001598448"/>
    </source>
</evidence>
<dbReference type="SMART" id="SM00530">
    <property type="entry name" value="HTH_XRE"/>
    <property type="match status" value="2"/>
</dbReference>
<sequence length="225" mass="24529">MPVHPSPPFNALAARRLREGLGMAPGHVAYGLRAQYGLNIGPDLVVAWERGQRAPDTQEITALAGVLWCAVGDLIAAPGTLREHRMARGLGAPDLARMVGVDPVAYQRMEDSGRWRGNERQSAALSEVLGLSPREFVTATGRDEDLAEVLCSAVTTRWQAYVRPTAKLVPVPRRQLEDVLQRLHADYQSRMVATLSWGGSDSGDGATGREFLNEIVGHFWRLAPA</sequence>
<dbReference type="PROSITE" id="PS50943">
    <property type="entry name" value="HTH_CROC1"/>
    <property type="match status" value="1"/>
</dbReference>
<proteinExistence type="predicted"/>
<name>A0ABW6FKA9_9ACTN</name>
<dbReference type="Gene3D" id="1.10.260.40">
    <property type="entry name" value="lambda repressor-like DNA-binding domains"/>
    <property type="match status" value="1"/>
</dbReference>
<dbReference type="InterPro" id="IPR001387">
    <property type="entry name" value="Cro/C1-type_HTH"/>
</dbReference>
<comment type="caution">
    <text evidence="2">The sequence shown here is derived from an EMBL/GenBank/DDBJ whole genome shotgun (WGS) entry which is preliminary data.</text>
</comment>
<evidence type="ECO:0000259" key="1">
    <source>
        <dbReference type="PROSITE" id="PS50943"/>
    </source>
</evidence>